<dbReference type="GO" id="GO:0006227">
    <property type="term" value="P:dUDP biosynthetic process"/>
    <property type="evidence" value="ECO:0007669"/>
    <property type="project" value="TreeGrafter"/>
</dbReference>
<evidence type="ECO:0000256" key="5">
    <source>
        <dbReference type="ARBA" id="ARBA00022777"/>
    </source>
</evidence>
<comment type="function">
    <text evidence="8">Phosphorylation of dTMP to form dTDP in both de novo and salvage pathways of dTTP synthesis.</text>
</comment>
<keyword evidence="6 8" id="KW-0067">ATP-binding</keyword>
<dbReference type="Gene3D" id="3.40.50.300">
    <property type="entry name" value="P-loop containing nucleotide triphosphate hydrolases"/>
    <property type="match status" value="1"/>
</dbReference>
<dbReference type="GO" id="GO:0005829">
    <property type="term" value="C:cytosol"/>
    <property type="evidence" value="ECO:0007669"/>
    <property type="project" value="TreeGrafter"/>
</dbReference>
<dbReference type="EC" id="2.7.4.9" evidence="8"/>
<gene>
    <name evidence="8" type="primary">tmk</name>
    <name evidence="10" type="ORF">A2589_00025</name>
</gene>
<evidence type="ECO:0000256" key="4">
    <source>
        <dbReference type="ARBA" id="ARBA00022741"/>
    </source>
</evidence>
<comment type="caution">
    <text evidence="10">The sequence shown here is derived from an EMBL/GenBank/DDBJ whole genome shotgun (WGS) entry which is preliminary data.</text>
</comment>
<feature type="domain" description="Thymidylate kinase-like" evidence="9">
    <location>
        <begin position="10"/>
        <end position="181"/>
    </location>
</feature>
<dbReference type="STRING" id="1802439.A2589_00025"/>
<evidence type="ECO:0000256" key="6">
    <source>
        <dbReference type="ARBA" id="ARBA00022840"/>
    </source>
</evidence>
<reference evidence="10 11" key="1">
    <citation type="journal article" date="2016" name="Nat. Commun.">
        <title>Thousands of microbial genomes shed light on interconnected biogeochemical processes in an aquifer system.</title>
        <authorList>
            <person name="Anantharaman K."/>
            <person name="Brown C.T."/>
            <person name="Hug L.A."/>
            <person name="Sharon I."/>
            <person name="Castelle C.J."/>
            <person name="Probst A.J."/>
            <person name="Thomas B.C."/>
            <person name="Singh A."/>
            <person name="Wilkins M.J."/>
            <person name="Karaoz U."/>
            <person name="Brodie E.L."/>
            <person name="Williams K.H."/>
            <person name="Hubbard S.S."/>
            <person name="Banfield J.F."/>
        </authorList>
    </citation>
    <scope>NUCLEOTIDE SEQUENCE [LARGE SCALE GENOMIC DNA]</scope>
</reference>
<dbReference type="PANTHER" id="PTHR10344">
    <property type="entry name" value="THYMIDYLATE KINASE"/>
    <property type="match status" value="1"/>
</dbReference>
<dbReference type="AlphaFoldDB" id="A0A1G2QJA0"/>
<dbReference type="Pfam" id="PF02223">
    <property type="entry name" value="Thymidylate_kin"/>
    <property type="match status" value="1"/>
</dbReference>
<comment type="similarity">
    <text evidence="1 8">Belongs to the thymidylate kinase family.</text>
</comment>
<dbReference type="InterPro" id="IPR039430">
    <property type="entry name" value="Thymidylate_kin-like_dom"/>
</dbReference>
<comment type="catalytic activity">
    <reaction evidence="7 8">
        <text>dTMP + ATP = dTDP + ADP</text>
        <dbReference type="Rhea" id="RHEA:13517"/>
        <dbReference type="ChEBI" id="CHEBI:30616"/>
        <dbReference type="ChEBI" id="CHEBI:58369"/>
        <dbReference type="ChEBI" id="CHEBI:63528"/>
        <dbReference type="ChEBI" id="CHEBI:456216"/>
        <dbReference type="EC" id="2.7.4.9"/>
    </reaction>
</comment>
<keyword evidence="4 8" id="KW-0547">Nucleotide-binding</keyword>
<dbReference type="SUPFAM" id="SSF52540">
    <property type="entry name" value="P-loop containing nucleoside triphosphate hydrolases"/>
    <property type="match status" value="1"/>
</dbReference>
<dbReference type="InterPro" id="IPR018094">
    <property type="entry name" value="Thymidylate_kinase"/>
</dbReference>
<keyword evidence="5 8" id="KW-0418">Kinase</keyword>
<evidence type="ECO:0000256" key="8">
    <source>
        <dbReference type="HAMAP-Rule" id="MF_00165"/>
    </source>
</evidence>
<protein>
    <recommendedName>
        <fullName evidence="8">Thymidylate kinase</fullName>
        <ecNumber evidence="8">2.7.4.9</ecNumber>
    </recommendedName>
    <alternativeName>
        <fullName evidence="8">dTMP kinase</fullName>
    </alternativeName>
</protein>
<keyword evidence="2 8" id="KW-0808">Transferase</keyword>
<sequence>MAKKGKLIVIDGIDGSGKATQTKLLATRLKQAGYKIKTIDFPRYYDNFFGGLIGEYLSGQYGDFTKVDPRIASVLYAADRFESSIQIKKWLEEGYIVLADRYVSANQIHQGGKIKNLKQREEFMIWLNKMEFNVFKLPKPDLVIFLDVPYEISKKWLQGKVNQMSKKYLKGKKDVAEDNLRHLKLSRDSALLLAQKNKNWSKIECCKGSICMSPPEVSKNVFKIVSKRLKI</sequence>
<dbReference type="GO" id="GO:0004798">
    <property type="term" value="F:dTMP kinase activity"/>
    <property type="evidence" value="ECO:0007669"/>
    <property type="project" value="UniProtKB-UniRule"/>
</dbReference>
<evidence type="ECO:0000313" key="10">
    <source>
        <dbReference type="EMBL" id="OHA60062.1"/>
    </source>
</evidence>
<evidence type="ECO:0000259" key="9">
    <source>
        <dbReference type="Pfam" id="PF02223"/>
    </source>
</evidence>
<dbReference type="PANTHER" id="PTHR10344:SF4">
    <property type="entry name" value="UMP-CMP KINASE 2, MITOCHONDRIAL"/>
    <property type="match status" value="1"/>
</dbReference>
<evidence type="ECO:0000256" key="7">
    <source>
        <dbReference type="ARBA" id="ARBA00048743"/>
    </source>
</evidence>
<dbReference type="GO" id="GO:0006233">
    <property type="term" value="P:dTDP biosynthetic process"/>
    <property type="evidence" value="ECO:0007669"/>
    <property type="project" value="InterPro"/>
</dbReference>
<evidence type="ECO:0000313" key="11">
    <source>
        <dbReference type="Proteomes" id="UP000177838"/>
    </source>
</evidence>
<comment type="caution">
    <text evidence="8">Lacks conserved residue(s) required for the propagation of feature annotation.</text>
</comment>
<name>A0A1G2QJA0_9BACT</name>
<dbReference type="CDD" id="cd01672">
    <property type="entry name" value="TMPK"/>
    <property type="match status" value="1"/>
</dbReference>
<evidence type="ECO:0000256" key="1">
    <source>
        <dbReference type="ARBA" id="ARBA00009776"/>
    </source>
</evidence>
<dbReference type="GO" id="GO:0006235">
    <property type="term" value="P:dTTP biosynthetic process"/>
    <property type="evidence" value="ECO:0007669"/>
    <property type="project" value="UniProtKB-UniRule"/>
</dbReference>
<proteinExistence type="inferred from homology"/>
<dbReference type="GO" id="GO:0005524">
    <property type="term" value="F:ATP binding"/>
    <property type="evidence" value="ECO:0007669"/>
    <property type="project" value="UniProtKB-UniRule"/>
</dbReference>
<accession>A0A1G2QJA0</accession>
<dbReference type="Proteomes" id="UP000177838">
    <property type="component" value="Unassembled WGS sequence"/>
</dbReference>
<dbReference type="EMBL" id="MHTK01000002">
    <property type="protein sequence ID" value="OHA60062.1"/>
    <property type="molecule type" value="Genomic_DNA"/>
</dbReference>
<dbReference type="InterPro" id="IPR027417">
    <property type="entry name" value="P-loop_NTPase"/>
</dbReference>
<organism evidence="10 11">
    <name type="scientific">Candidatus Vogelbacteria bacterium RIFOXYD1_FULL_46_19</name>
    <dbReference type="NCBI Taxonomy" id="1802439"/>
    <lineage>
        <taxon>Bacteria</taxon>
        <taxon>Candidatus Vogeliibacteriota</taxon>
    </lineage>
</organism>
<evidence type="ECO:0000256" key="3">
    <source>
        <dbReference type="ARBA" id="ARBA00022727"/>
    </source>
</evidence>
<dbReference type="HAMAP" id="MF_00165">
    <property type="entry name" value="Thymidylate_kinase"/>
    <property type="match status" value="1"/>
</dbReference>
<keyword evidence="3 8" id="KW-0545">Nucleotide biosynthesis</keyword>
<evidence type="ECO:0000256" key="2">
    <source>
        <dbReference type="ARBA" id="ARBA00022679"/>
    </source>
</evidence>